<gene>
    <name evidence="4" type="ORF">SS37A_34410</name>
</gene>
<proteinExistence type="predicted"/>
<feature type="transmembrane region" description="Helical" evidence="1">
    <location>
        <begin position="369"/>
        <end position="387"/>
    </location>
</feature>
<dbReference type="RefSeq" id="WP_281929427.1">
    <property type="nucleotide sequence ID" value="NZ_AP027142.1"/>
</dbReference>
<feature type="transmembrane region" description="Helical" evidence="1">
    <location>
        <begin position="244"/>
        <end position="268"/>
    </location>
</feature>
<feature type="transmembrane region" description="Helical" evidence="1">
    <location>
        <begin position="41"/>
        <end position="60"/>
    </location>
</feature>
<dbReference type="InterPro" id="IPR049177">
    <property type="entry name" value="MgtC_SapB_SrpB_YhiD_N"/>
</dbReference>
<feature type="transmembrane region" description="Helical" evidence="1">
    <location>
        <begin position="275"/>
        <end position="294"/>
    </location>
</feature>
<dbReference type="PANTHER" id="PTHR39084">
    <property type="entry name" value="MEMBRANE PROTEIN-RELATED"/>
    <property type="match status" value="1"/>
</dbReference>
<evidence type="ECO:0000256" key="1">
    <source>
        <dbReference type="SAM" id="Phobius"/>
    </source>
</evidence>
<evidence type="ECO:0000313" key="5">
    <source>
        <dbReference type="Proteomes" id="UP001317629"/>
    </source>
</evidence>
<dbReference type="Proteomes" id="UP001317629">
    <property type="component" value="Chromosome"/>
</dbReference>
<dbReference type="PANTHER" id="PTHR39084:SF1">
    <property type="entry name" value="DUF4010 DOMAIN-CONTAINING PROTEIN"/>
    <property type="match status" value="1"/>
</dbReference>
<evidence type="ECO:0000259" key="3">
    <source>
        <dbReference type="Pfam" id="PF13194"/>
    </source>
</evidence>
<dbReference type="EMBL" id="AP027142">
    <property type="protein sequence ID" value="BDV35912.1"/>
    <property type="molecule type" value="Genomic_DNA"/>
</dbReference>
<organism evidence="4 5">
    <name type="scientific">Methylocystis iwaonis</name>
    <dbReference type="NCBI Taxonomy" id="2885079"/>
    <lineage>
        <taxon>Bacteria</taxon>
        <taxon>Pseudomonadati</taxon>
        <taxon>Pseudomonadota</taxon>
        <taxon>Alphaproteobacteria</taxon>
        <taxon>Hyphomicrobiales</taxon>
        <taxon>Methylocystaceae</taxon>
        <taxon>Methylocystis</taxon>
    </lineage>
</organism>
<feature type="domain" description="DUF4010" evidence="3">
    <location>
        <begin position="190"/>
        <end position="400"/>
    </location>
</feature>
<feature type="transmembrane region" description="Helical" evidence="1">
    <location>
        <begin position="152"/>
        <end position="170"/>
    </location>
</feature>
<feature type="transmembrane region" description="Helical" evidence="1">
    <location>
        <begin position="345"/>
        <end position="363"/>
    </location>
</feature>
<sequence>MYDLTAAELIQRLVFALAIGLLIGLERGWRARAEEPGERTAGLRTYGLAALLGGVWGAIARQFADHGGAIALGVAFVIYAAAMTVFRYRETMRDQTFGATSIVALMLSFALGAYSVVGEETAAAAGAVATASILALKESLHEQIARMTWAELRSGLVLLVMSFIFLPALPDKAIDRWGAINPYELWLMTVLIAAVSFAGYVAVKLIGYRRGVAVAGLAGGLASSTAATAAMSRLAHERPEAIEVLAAGAIFANAVMGPRVLAILTVVNPGFGLRLAAPLISMALVYLIAGGVLMRRHGPAREEAENPLGMTNPLDLPAVLKFGALLAVVMILAKVATNLAGSPGAYALGLISGIADVDAMSLAMARHGAAEIGVAPAALAVLLAILSNTLAKSVMAWMMGGRSMGLRFAATSALAMAAGGAALFLVPAIDGL</sequence>
<feature type="domain" description="MgtC/SapB/SrpB/YhiD N-terminal" evidence="2">
    <location>
        <begin position="13"/>
        <end position="142"/>
    </location>
</feature>
<keyword evidence="1" id="KW-1133">Transmembrane helix</keyword>
<feature type="transmembrane region" description="Helical" evidence="1">
    <location>
        <begin position="212"/>
        <end position="232"/>
    </location>
</feature>
<evidence type="ECO:0000313" key="4">
    <source>
        <dbReference type="EMBL" id="BDV35912.1"/>
    </source>
</evidence>
<keyword evidence="1" id="KW-0472">Membrane</keyword>
<feature type="transmembrane region" description="Helical" evidence="1">
    <location>
        <begin position="12"/>
        <end position="29"/>
    </location>
</feature>
<feature type="transmembrane region" description="Helical" evidence="1">
    <location>
        <begin position="66"/>
        <end position="85"/>
    </location>
</feature>
<keyword evidence="1" id="KW-0812">Transmembrane</keyword>
<feature type="transmembrane region" description="Helical" evidence="1">
    <location>
        <begin position="314"/>
        <end position="333"/>
    </location>
</feature>
<feature type="transmembrane region" description="Helical" evidence="1">
    <location>
        <begin position="185"/>
        <end position="203"/>
    </location>
</feature>
<name>A0ABM8ED37_9HYPH</name>
<evidence type="ECO:0000259" key="2">
    <source>
        <dbReference type="Pfam" id="PF02308"/>
    </source>
</evidence>
<dbReference type="InterPro" id="IPR025105">
    <property type="entry name" value="DUF4010"/>
</dbReference>
<feature type="transmembrane region" description="Helical" evidence="1">
    <location>
        <begin position="408"/>
        <end position="429"/>
    </location>
</feature>
<feature type="transmembrane region" description="Helical" evidence="1">
    <location>
        <begin position="97"/>
        <end position="116"/>
    </location>
</feature>
<reference evidence="4 5" key="1">
    <citation type="journal article" date="2023" name="Int. J. Syst. Evol. Microbiol.">
        <title>Methylocystis iwaonis sp. nov., a type II methane-oxidizing bacterium from surface soil of a rice paddy field in Japan, and emended description of the genus Methylocystis (ex Whittenbury et al. 1970) Bowman et al. 1993.</title>
        <authorList>
            <person name="Kaise H."/>
            <person name="Sawadogo J.B."/>
            <person name="Alam M.S."/>
            <person name="Ueno C."/>
            <person name="Dianou D."/>
            <person name="Shinjo R."/>
            <person name="Asakawa S."/>
        </authorList>
    </citation>
    <scope>NUCLEOTIDE SEQUENCE [LARGE SCALE GENOMIC DNA]</scope>
    <source>
        <strain evidence="4 5">SS37A-Re</strain>
    </source>
</reference>
<protein>
    <submittedName>
        <fullName evidence="4">Membrane protein</fullName>
    </submittedName>
</protein>
<dbReference type="Pfam" id="PF13194">
    <property type="entry name" value="DUF4010"/>
    <property type="match status" value="1"/>
</dbReference>
<dbReference type="Pfam" id="PF02308">
    <property type="entry name" value="MgtC"/>
    <property type="match status" value="1"/>
</dbReference>
<accession>A0ABM8ED37</accession>
<keyword evidence="5" id="KW-1185">Reference proteome</keyword>